<protein>
    <submittedName>
        <fullName evidence="2">Methyltransferase family protein</fullName>
    </submittedName>
</protein>
<keyword evidence="3" id="KW-1185">Reference proteome</keyword>
<dbReference type="InterPro" id="IPR013216">
    <property type="entry name" value="Methyltransf_11"/>
</dbReference>
<evidence type="ECO:0000313" key="3">
    <source>
        <dbReference type="Proteomes" id="UP000267019"/>
    </source>
</evidence>
<name>A0A660L172_9BACL</name>
<dbReference type="CDD" id="cd02440">
    <property type="entry name" value="AdoMet_MTases"/>
    <property type="match status" value="1"/>
</dbReference>
<sequence>MAAGERSSSDPFAPFAESYDAWYSTPLGAYADRVEKALLRQALDPLPGEEFLEVGSGTGHQALWLAAQGVRVVGVEPSEAMRRVAEDKLARASAEIRERVRFLAGVGERLPFPEAEFSAVYAVTALEFVADPSAVVREMWRVLVPGGRLVVGAIAGEGAWGELYREKGRDPESVYHGARFYTEEELRALIRDLPGAGRPAVLRGLYVSPSVREPAGRVCLDELEAQAEGRERPGFLVLRVEKMR</sequence>
<organism evidence="2 3">
    <name type="scientific">Brockia lithotrophica</name>
    <dbReference type="NCBI Taxonomy" id="933949"/>
    <lineage>
        <taxon>Bacteria</taxon>
        <taxon>Bacillati</taxon>
        <taxon>Bacillota</taxon>
        <taxon>Bacilli</taxon>
        <taxon>Bacillales</taxon>
        <taxon>Bacillales Family X. Incertae Sedis</taxon>
        <taxon>Brockia</taxon>
    </lineage>
</organism>
<dbReference type="InterPro" id="IPR029063">
    <property type="entry name" value="SAM-dependent_MTases_sf"/>
</dbReference>
<keyword evidence="2" id="KW-0808">Transferase</keyword>
<dbReference type="RefSeq" id="WP_170143587.1">
    <property type="nucleotide sequence ID" value="NZ_RBIJ01000003.1"/>
</dbReference>
<comment type="caution">
    <text evidence="2">The sequence shown here is derived from an EMBL/GenBank/DDBJ whole genome shotgun (WGS) entry which is preliminary data.</text>
</comment>
<proteinExistence type="predicted"/>
<gene>
    <name evidence="2" type="ORF">C7438_1086</name>
</gene>
<dbReference type="PANTHER" id="PTHR42912">
    <property type="entry name" value="METHYLTRANSFERASE"/>
    <property type="match status" value="1"/>
</dbReference>
<dbReference type="GO" id="GO:0008757">
    <property type="term" value="F:S-adenosylmethionine-dependent methyltransferase activity"/>
    <property type="evidence" value="ECO:0007669"/>
    <property type="project" value="InterPro"/>
</dbReference>
<dbReference type="SUPFAM" id="SSF53335">
    <property type="entry name" value="S-adenosyl-L-methionine-dependent methyltransferases"/>
    <property type="match status" value="1"/>
</dbReference>
<dbReference type="Gene3D" id="3.40.50.150">
    <property type="entry name" value="Vaccinia Virus protein VP39"/>
    <property type="match status" value="1"/>
</dbReference>
<dbReference type="GO" id="GO:0032259">
    <property type="term" value="P:methylation"/>
    <property type="evidence" value="ECO:0007669"/>
    <property type="project" value="UniProtKB-KW"/>
</dbReference>
<dbReference type="Proteomes" id="UP000267019">
    <property type="component" value="Unassembled WGS sequence"/>
</dbReference>
<evidence type="ECO:0000259" key="1">
    <source>
        <dbReference type="Pfam" id="PF08241"/>
    </source>
</evidence>
<dbReference type="Pfam" id="PF08241">
    <property type="entry name" value="Methyltransf_11"/>
    <property type="match status" value="1"/>
</dbReference>
<dbReference type="PANTHER" id="PTHR42912:SF93">
    <property type="entry name" value="N6-ADENOSINE-METHYLTRANSFERASE TMT1A"/>
    <property type="match status" value="1"/>
</dbReference>
<evidence type="ECO:0000313" key="2">
    <source>
        <dbReference type="EMBL" id="RKQ84597.1"/>
    </source>
</evidence>
<feature type="domain" description="Methyltransferase type 11" evidence="1">
    <location>
        <begin position="52"/>
        <end position="151"/>
    </location>
</feature>
<keyword evidence="2" id="KW-0489">Methyltransferase</keyword>
<dbReference type="InterPro" id="IPR050508">
    <property type="entry name" value="Methyltransf_Superfamily"/>
</dbReference>
<reference evidence="2 3" key="1">
    <citation type="submission" date="2018-10" db="EMBL/GenBank/DDBJ databases">
        <title>Genomic Encyclopedia of Type Strains, Phase IV (KMG-IV): sequencing the most valuable type-strain genomes for metagenomic binning, comparative biology and taxonomic classification.</title>
        <authorList>
            <person name="Goeker M."/>
        </authorList>
    </citation>
    <scope>NUCLEOTIDE SEQUENCE [LARGE SCALE GENOMIC DNA]</scope>
    <source>
        <strain evidence="2 3">DSM 22653</strain>
    </source>
</reference>
<accession>A0A660L172</accession>
<dbReference type="EMBL" id="RBIJ01000003">
    <property type="protein sequence ID" value="RKQ84597.1"/>
    <property type="molecule type" value="Genomic_DNA"/>
</dbReference>
<dbReference type="AlphaFoldDB" id="A0A660L172"/>